<name>A0A978VNQ5_ZIZJJ</name>
<dbReference type="GO" id="GO:0005576">
    <property type="term" value="C:extracellular region"/>
    <property type="evidence" value="ECO:0007669"/>
    <property type="project" value="UniProtKB-SubCell"/>
</dbReference>
<comment type="caution">
    <text evidence="6">The sequence shown here is derived from an EMBL/GenBank/DDBJ whole genome shotgun (WGS) entry which is preliminary data.</text>
</comment>
<evidence type="ECO:0000256" key="2">
    <source>
        <dbReference type="ARBA" id="ARBA00011073"/>
    </source>
</evidence>
<sequence>MEKAQAEAQSLKIELDITQSRAKEAETEKAQYQKNGIGPSRRAQDLKPLLMKAKNDLERALKNQLEALEVYVVYMGDMPKEEVSTSLLHLSMLERVIRSNSIATISRSKEVTDARSPYIPNYSSRGPNPFTPNILKHITGNNKLKCTKGSSISATDLNYPSFALPTSTSESITHVFHRTVANVGSAHSKYKAKVVPPKGLNVIVSPSVLSFTSIGQKLSFTVTLKGKINGVIASTSLLWNDGTFQVRSPSIVYIAP</sequence>
<dbReference type="Gene3D" id="2.60.40.2310">
    <property type="match status" value="1"/>
</dbReference>
<proteinExistence type="inferred from homology"/>
<gene>
    <name evidence="6" type="ORF">FEM48_Zijuj03G0064800</name>
</gene>
<organism evidence="6 7">
    <name type="scientific">Ziziphus jujuba var. spinosa</name>
    <dbReference type="NCBI Taxonomy" id="714518"/>
    <lineage>
        <taxon>Eukaryota</taxon>
        <taxon>Viridiplantae</taxon>
        <taxon>Streptophyta</taxon>
        <taxon>Embryophyta</taxon>
        <taxon>Tracheophyta</taxon>
        <taxon>Spermatophyta</taxon>
        <taxon>Magnoliopsida</taxon>
        <taxon>eudicotyledons</taxon>
        <taxon>Gunneridae</taxon>
        <taxon>Pentapetalae</taxon>
        <taxon>rosids</taxon>
        <taxon>fabids</taxon>
        <taxon>Rosales</taxon>
        <taxon>Rhamnaceae</taxon>
        <taxon>Paliureae</taxon>
        <taxon>Ziziphus</taxon>
    </lineage>
</organism>
<feature type="compositionally biased region" description="Basic and acidic residues" evidence="4">
    <location>
        <begin position="22"/>
        <end position="31"/>
    </location>
</feature>
<evidence type="ECO:0000259" key="5">
    <source>
        <dbReference type="Pfam" id="PF17766"/>
    </source>
</evidence>
<feature type="domain" description="Subtilisin-like protease fibronectin type-III" evidence="5">
    <location>
        <begin position="156"/>
        <end position="252"/>
    </location>
</feature>
<reference evidence="6" key="1">
    <citation type="journal article" date="2021" name="Front. Plant Sci.">
        <title>Chromosome-Scale Genome Assembly for Chinese Sour Jujube and Insights Into Its Genome Evolution and Domestication Signature.</title>
        <authorList>
            <person name="Shen L.-Y."/>
            <person name="Luo H."/>
            <person name="Wang X.-L."/>
            <person name="Wang X.-M."/>
            <person name="Qiu X.-J."/>
            <person name="Liu H."/>
            <person name="Zhou S.-S."/>
            <person name="Jia K.-H."/>
            <person name="Nie S."/>
            <person name="Bao Y.-T."/>
            <person name="Zhang R.-G."/>
            <person name="Yun Q.-Z."/>
            <person name="Chai Y.-H."/>
            <person name="Lu J.-Y."/>
            <person name="Li Y."/>
            <person name="Zhao S.-W."/>
            <person name="Mao J.-F."/>
            <person name="Jia S.-G."/>
            <person name="Mao Y.-M."/>
        </authorList>
    </citation>
    <scope>NUCLEOTIDE SEQUENCE</scope>
    <source>
        <strain evidence="6">AT0</strain>
        <tissue evidence="6">Leaf</tissue>
    </source>
</reference>
<dbReference type="InterPro" id="IPR045051">
    <property type="entry name" value="SBT"/>
</dbReference>
<dbReference type="Proteomes" id="UP000813462">
    <property type="component" value="Unassembled WGS sequence"/>
</dbReference>
<feature type="region of interest" description="Disordered" evidence="4">
    <location>
        <begin position="22"/>
        <end position="41"/>
    </location>
</feature>
<comment type="subcellular location">
    <subcellularLocation>
        <location evidence="1">Secreted</location>
    </subcellularLocation>
</comment>
<dbReference type="InterPro" id="IPR041469">
    <property type="entry name" value="Subtilisin-like_FN3"/>
</dbReference>
<keyword evidence="3" id="KW-0732">Signal</keyword>
<evidence type="ECO:0000313" key="6">
    <source>
        <dbReference type="EMBL" id="KAH7537180.1"/>
    </source>
</evidence>
<dbReference type="PANTHER" id="PTHR10795">
    <property type="entry name" value="PROPROTEIN CONVERTASE SUBTILISIN/KEXIN"/>
    <property type="match status" value="1"/>
</dbReference>
<accession>A0A978VNQ5</accession>
<evidence type="ECO:0000313" key="7">
    <source>
        <dbReference type="Proteomes" id="UP000813462"/>
    </source>
</evidence>
<evidence type="ECO:0000256" key="1">
    <source>
        <dbReference type="ARBA" id="ARBA00004613"/>
    </source>
</evidence>
<evidence type="ECO:0000256" key="4">
    <source>
        <dbReference type="SAM" id="MobiDB-lite"/>
    </source>
</evidence>
<comment type="similarity">
    <text evidence="2">Belongs to the peptidase S8 family.</text>
</comment>
<dbReference type="AlphaFoldDB" id="A0A978VNQ5"/>
<dbReference type="EMBL" id="JAEACU010000003">
    <property type="protein sequence ID" value="KAH7537180.1"/>
    <property type="molecule type" value="Genomic_DNA"/>
</dbReference>
<protein>
    <recommendedName>
        <fullName evidence="5">Subtilisin-like protease fibronectin type-III domain-containing protein</fullName>
    </recommendedName>
</protein>
<dbReference type="Pfam" id="PF17766">
    <property type="entry name" value="fn3_6"/>
    <property type="match status" value="1"/>
</dbReference>
<evidence type="ECO:0000256" key="3">
    <source>
        <dbReference type="ARBA" id="ARBA00022729"/>
    </source>
</evidence>